<dbReference type="Gene3D" id="1.10.10.10">
    <property type="entry name" value="Winged helix-like DNA-binding domain superfamily/Winged helix DNA-binding domain"/>
    <property type="match status" value="1"/>
</dbReference>
<dbReference type="EMBL" id="KQ964258">
    <property type="protein sequence ID" value="KXJ88454.1"/>
    <property type="molecule type" value="Genomic_DNA"/>
</dbReference>
<comment type="similarity">
    <text evidence="1">Belongs to the helicase family. SKI2 subfamily.</text>
</comment>
<feature type="domain" description="Helicase ATP-binding" evidence="11">
    <location>
        <begin position="40"/>
        <end position="214"/>
    </location>
</feature>
<feature type="non-terminal residue" evidence="13">
    <location>
        <position position="965"/>
    </location>
</feature>
<dbReference type="Proteomes" id="UP000070501">
    <property type="component" value="Unassembled WGS sequence"/>
</dbReference>
<dbReference type="Pfam" id="PF00270">
    <property type="entry name" value="DEAD"/>
    <property type="match status" value="1"/>
</dbReference>
<keyword evidence="5" id="KW-0067">ATP-binding</keyword>
<dbReference type="PANTHER" id="PTHR47835">
    <property type="entry name" value="HFM1, ATP DEPENDENT DNA HELICASE HOMOLOG"/>
    <property type="match status" value="1"/>
</dbReference>
<dbReference type="Gene3D" id="3.40.50.300">
    <property type="entry name" value="P-loop containing nucleotide triphosphate hydrolases"/>
    <property type="match status" value="2"/>
</dbReference>
<dbReference type="GO" id="GO:0016787">
    <property type="term" value="F:hydrolase activity"/>
    <property type="evidence" value="ECO:0007669"/>
    <property type="project" value="UniProtKB-KW"/>
</dbReference>
<gene>
    <name evidence="13" type="ORF">Micbo1qcDRAFT_214348</name>
</gene>
<dbReference type="GO" id="GO:0005524">
    <property type="term" value="F:ATP binding"/>
    <property type="evidence" value="ECO:0007669"/>
    <property type="project" value="UniProtKB-KW"/>
</dbReference>
<evidence type="ECO:0000256" key="10">
    <source>
        <dbReference type="ARBA" id="ARBA00048988"/>
    </source>
</evidence>
<dbReference type="InterPro" id="IPR011545">
    <property type="entry name" value="DEAD/DEAH_box_helicase_dom"/>
</dbReference>
<evidence type="ECO:0000256" key="2">
    <source>
        <dbReference type="ARBA" id="ARBA00022741"/>
    </source>
</evidence>
<dbReference type="InterPro" id="IPR057842">
    <property type="entry name" value="WH_MER3"/>
</dbReference>
<dbReference type="InterPro" id="IPR004179">
    <property type="entry name" value="Sec63-dom"/>
</dbReference>
<dbReference type="SMART" id="SM00973">
    <property type="entry name" value="Sec63"/>
    <property type="match status" value="1"/>
</dbReference>
<evidence type="ECO:0000256" key="5">
    <source>
        <dbReference type="ARBA" id="ARBA00022840"/>
    </source>
</evidence>
<dbReference type="CDD" id="cd18795">
    <property type="entry name" value="SF2_C_Ski2"/>
    <property type="match status" value="1"/>
</dbReference>
<comment type="catalytic activity">
    <reaction evidence="8">
        <text>Couples ATP hydrolysis with the unwinding of duplex DNA by translocating in the 3'-5' direction.</text>
        <dbReference type="EC" id="5.6.2.4"/>
    </reaction>
</comment>
<dbReference type="InterPro" id="IPR027417">
    <property type="entry name" value="P-loop_NTPase"/>
</dbReference>
<dbReference type="Pfam" id="PF23445">
    <property type="entry name" value="WHD_SNRNP200"/>
    <property type="match status" value="1"/>
</dbReference>
<evidence type="ECO:0000256" key="1">
    <source>
        <dbReference type="ARBA" id="ARBA00010140"/>
    </source>
</evidence>
<evidence type="ECO:0000256" key="8">
    <source>
        <dbReference type="ARBA" id="ARBA00034617"/>
    </source>
</evidence>
<dbReference type="STRING" id="196109.A0A136ITT2"/>
<feature type="non-terminal residue" evidence="13">
    <location>
        <position position="1"/>
    </location>
</feature>
<evidence type="ECO:0000259" key="11">
    <source>
        <dbReference type="PROSITE" id="PS51192"/>
    </source>
</evidence>
<dbReference type="InterPro" id="IPR001650">
    <property type="entry name" value="Helicase_C-like"/>
</dbReference>
<reference evidence="14" key="1">
    <citation type="submission" date="2016-02" db="EMBL/GenBank/DDBJ databases">
        <title>Draft genome sequence of Microdochium bolleyi, a fungal endophyte of beachgrass.</title>
        <authorList>
            <consortium name="DOE Joint Genome Institute"/>
            <person name="David A.S."/>
            <person name="May G."/>
            <person name="Haridas S."/>
            <person name="Lim J."/>
            <person name="Wang M."/>
            <person name="Labutti K."/>
            <person name="Lipzen A."/>
            <person name="Barry K."/>
            <person name="Grigoriev I.V."/>
        </authorList>
    </citation>
    <scope>NUCLEOTIDE SEQUENCE [LARGE SCALE GENOMIC DNA]</scope>
    <source>
        <strain evidence="14">J235TASD1</strain>
    </source>
</reference>
<dbReference type="InterPro" id="IPR014001">
    <property type="entry name" value="Helicase_ATP-bd"/>
</dbReference>
<keyword evidence="4" id="KW-0347">Helicase</keyword>
<dbReference type="GO" id="GO:0003676">
    <property type="term" value="F:nucleic acid binding"/>
    <property type="evidence" value="ECO:0007669"/>
    <property type="project" value="InterPro"/>
</dbReference>
<dbReference type="Pfam" id="PF02889">
    <property type="entry name" value="Sec63"/>
    <property type="match status" value="1"/>
</dbReference>
<dbReference type="FunFam" id="1.10.3380.10:FF:000012">
    <property type="entry name" value="DEAD/DEAH box DNA helicase"/>
    <property type="match status" value="1"/>
</dbReference>
<dbReference type="EC" id="5.6.2.4" evidence="9"/>
<organism evidence="13 14">
    <name type="scientific">Microdochium bolleyi</name>
    <dbReference type="NCBI Taxonomy" id="196109"/>
    <lineage>
        <taxon>Eukaryota</taxon>
        <taxon>Fungi</taxon>
        <taxon>Dikarya</taxon>
        <taxon>Ascomycota</taxon>
        <taxon>Pezizomycotina</taxon>
        <taxon>Sordariomycetes</taxon>
        <taxon>Xylariomycetidae</taxon>
        <taxon>Xylariales</taxon>
        <taxon>Microdochiaceae</taxon>
        <taxon>Microdochium</taxon>
    </lineage>
</organism>
<evidence type="ECO:0000313" key="13">
    <source>
        <dbReference type="EMBL" id="KXJ88454.1"/>
    </source>
</evidence>
<evidence type="ECO:0000256" key="6">
    <source>
        <dbReference type="ARBA" id="ARBA00023235"/>
    </source>
</evidence>
<accession>A0A136ITT2</accession>
<name>A0A136ITT2_9PEZI</name>
<protein>
    <recommendedName>
        <fullName evidence="9">DNA 3'-5' helicase</fullName>
        <ecNumber evidence="9">5.6.2.4</ecNumber>
    </recommendedName>
</protein>
<dbReference type="PROSITE" id="PS51192">
    <property type="entry name" value="HELICASE_ATP_BIND_1"/>
    <property type="match status" value="1"/>
</dbReference>
<keyword evidence="14" id="KW-1185">Reference proteome</keyword>
<keyword evidence="7" id="KW-0469">Meiosis</keyword>
<dbReference type="PROSITE" id="PS51194">
    <property type="entry name" value="HELICASE_CTER"/>
    <property type="match status" value="1"/>
</dbReference>
<dbReference type="FunCoup" id="A0A136ITT2">
    <property type="interactions" value="384"/>
</dbReference>
<dbReference type="PANTHER" id="PTHR47835:SF3">
    <property type="entry name" value="HELICASE FOR MEIOSIS 1"/>
    <property type="match status" value="1"/>
</dbReference>
<dbReference type="InterPro" id="IPR052247">
    <property type="entry name" value="Meiotic_Crossover_Helicase"/>
</dbReference>
<proteinExistence type="inferred from homology"/>
<evidence type="ECO:0000313" key="14">
    <source>
        <dbReference type="Proteomes" id="UP000070501"/>
    </source>
</evidence>
<dbReference type="SMART" id="SM00490">
    <property type="entry name" value="HELICc"/>
    <property type="match status" value="1"/>
</dbReference>
<keyword evidence="2" id="KW-0547">Nucleotide-binding</keyword>
<evidence type="ECO:0000256" key="9">
    <source>
        <dbReference type="ARBA" id="ARBA00034808"/>
    </source>
</evidence>
<dbReference type="SUPFAM" id="SSF52540">
    <property type="entry name" value="P-loop containing nucleoside triphosphate hydrolases"/>
    <property type="match status" value="1"/>
</dbReference>
<dbReference type="AlphaFoldDB" id="A0A136ITT2"/>
<feature type="domain" description="Helicase C-terminal" evidence="12">
    <location>
        <begin position="254"/>
        <end position="442"/>
    </location>
</feature>
<evidence type="ECO:0000256" key="3">
    <source>
        <dbReference type="ARBA" id="ARBA00022801"/>
    </source>
</evidence>
<comment type="catalytic activity">
    <reaction evidence="10">
        <text>ATP + H2O = ADP + phosphate + H(+)</text>
        <dbReference type="Rhea" id="RHEA:13065"/>
        <dbReference type="ChEBI" id="CHEBI:15377"/>
        <dbReference type="ChEBI" id="CHEBI:15378"/>
        <dbReference type="ChEBI" id="CHEBI:30616"/>
        <dbReference type="ChEBI" id="CHEBI:43474"/>
        <dbReference type="ChEBI" id="CHEBI:456216"/>
        <dbReference type="EC" id="5.6.2.4"/>
    </reaction>
</comment>
<dbReference type="Pfam" id="PF00271">
    <property type="entry name" value="Helicase_C"/>
    <property type="match status" value="1"/>
</dbReference>
<dbReference type="GO" id="GO:0051321">
    <property type="term" value="P:meiotic cell cycle"/>
    <property type="evidence" value="ECO:0007669"/>
    <property type="project" value="UniProtKB-KW"/>
</dbReference>
<dbReference type="SUPFAM" id="SSF158702">
    <property type="entry name" value="Sec63 N-terminal domain-like"/>
    <property type="match status" value="1"/>
</dbReference>
<evidence type="ECO:0000256" key="4">
    <source>
        <dbReference type="ARBA" id="ARBA00022806"/>
    </source>
</evidence>
<dbReference type="OrthoDB" id="5575at2759"/>
<dbReference type="Gene3D" id="1.10.3380.10">
    <property type="entry name" value="Sec63 N-terminal domain-like domain"/>
    <property type="match status" value="1"/>
</dbReference>
<sequence length="965" mass="108246">TVPPVVNNIRLISPRQALPSNFHPVFPHELFNYIQSKCFPLVYGSSDNVVISAPTGSGKTVILEMAICKLLGSPGGENFKIVYQAPTKSLCSERARDWEQKFRHMNISCIELTGDTSQAQARRVGSASIIVTTPEKWDSITRKWSDHRKLLEMVRLVLIDEVHILKDIRGATLEAVVSRMKTISAHVRFVALSATVPNIKDIATWLGLNHGNQVSPAHFEAFGEELRPVQLKKYVYGFPPKSNAFVFEKTLDDKLQVLLSKHSEKKPIMVFCFTRKSCEATARKLAEWWSACSNEDRAWAAPLRQIKVLHRDLQEIAPYGVAYHHAGLDSQDRTTVEQGFLNGDLLVICCTSTLAVGVNLPCHTVVLKGTVGYSNNQMQEYSDLEVMQMLGRAGRPQFDKGAVGIIMTTHENVQRYSAMVSGEQMLESTLHLNLLEHLNSEVGLGTIKDIPAARKWVSGTFLSVRMRQAPNHYNEGGIRSPADADARMQEWCERDISLLQEHGLISESSPFSCTEYGNAMARYMVQFETMKHLLAIRRSASLEDMLNDLCQGQEFKEFRPKPSERTFLRSINGEKFVRFPIAGNVTETWHKVSLIVQVYLGGCEWPNEKDLGALKRQLATEKHIIFDRLNRLVRCLIDCKAYDGDGAGTRNALELARCLSANAWDGLPCQLAQIPGFGPVAVRKWNARGINTVKRIAAMDFQEIERIASRNPPFGRNLSKTLADFPQLQLDTTLHEPRAKSSPQDEVIVSVHAQLRHSTPNRSPSWNKKIPAVTFIVVTSEGVLSYVWRGNIKQVDSENGLSLKFSVSLSRPAQTIMCSFSCEEIVGTEVVSELRSELPAEIFTLRAPTLSEQRVVDNNNPRKSAKEIEYDDVSDEDLLDALDPSPALDELQQDTGDDRPEHWSQSDFPLIDDVLREAETPQTYEPARMDNGRWMCNHVCRNKGLTKAGKPCSHKCCAEGLDRPR</sequence>
<dbReference type="InParanoid" id="A0A136ITT2"/>
<evidence type="ECO:0000256" key="7">
    <source>
        <dbReference type="ARBA" id="ARBA00023254"/>
    </source>
</evidence>
<evidence type="ECO:0000259" key="12">
    <source>
        <dbReference type="PROSITE" id="PS51194"/>
    </source>
</evidence>
<keyword evidence="3 13" id="KW-0378">Hydrolase</keyword>
<keyword evidence="6" id="KW-0413">Isomerase</keyword>
<dbReference type="SMART" id="SM00487">
    <property type="entry name" value="DEXDc"/>
    <property type="match status" value="1"/>
</dbReference>
<dbReference type="GO" id="GO:0043138">
    <property type="term" value="F:3'-5' DNA helicase activity"/>
    <property type="evidence" value="ECO:0007669"/>
    <property type="project" value="UniProtKB-EC"/>
</dbReference>
<dbReference type="InterPro" id="IPR036388">
    <property type="entry name" value="WH-like_DNA-bd_sf"/>
</dbReference>